<accession>A0A3P6QKV5</accession>
<dbReference type="Proteomes" id="UP000271889">
    <property type="component" value="Unassembled WGS sequence"/>
</dbReference>
<name>A0A3P6QKV5_CYLGO</name>
<evidence type="ECO:0000313" key="3">
    <source>
        <dbReference type="EMBL" id="VDK46427.1"/>
    </source>
</evidence>
<proteinExistence type="predicted"/>
<dbReference type="AlphaFoldDB" id="A0A3P6QKV5"/>
<organism evidence="3 4">
    <name type="scientific">Cylicostephanus goldi</name>
    <name type="common">Nematode worm</name>
    <dbReference type="NCBI Taxonomy" id="71465"/>
    <lineage>
        <taxon>Eukaryota</taxon>
        <taxon>Metazoa</taxon>
        <taxon>Ecdysozoa</taxon>
        <taxon>Nematoda</taxon>
        <taxon>Chromadorea</taxon>
        <taxon>Rhabditida</taxon>
        <taxon>Rhabditina</taxon>
        <taxon>Rhabditomorpha</taxon>
        <taxon>Strongyloidea</taxon>
        <taxon>Strongylidae</taxon>
        <taxon>Cylicostephanus</taxon>
    </lineage>
</organism>
<feature type="compositionally biased region" description="Acidic residues" evidence="2">
    <location>
        <begin position="90"/>
        <end position="117"/>
    </location>
</feature>
<sequence length="203" mass="22752">MAASGEWVDAGDPAEISEVLLAQMRRAAMEKELKEKENEINGQSKGLKTYSFVNVEDMEESISVKTPMLSKRNLTLPTIATPSLLAVPSDSEDADVDDDSDDSDESDISDVSEVDGVEQEKPAKRKKPFARSRERLKKRMRRLSLPKIPNMNLEPGMPHFLPALKSEMVSLKSEVVSSKDYIRRKSCELRTNILNIISKESKI</sequence>
<gene>
    <name evidence="3" type="ORF">CGOC_LOCUS766</name>
</gene>
<keyword evidence="1" id="KW-0175">Coiled coil</keyword>
<dbReference type="OrthoDB" id="195679at2759"/>
<dbReference type="EMBL" id="UYRV01001187">
    <property type="protein sequence ID" value="VDK46427.1"/>
    <property type="molecule type" value="Genomic_DNA"/>
</dbReference>
<feature type="region of interest" description="Disordered" evidence="2">
    <location>
        <begin position="80"/>
        <end position="136"/>
    </location>
</feature>
<reference evidence="3 4" key="1">
    <citation type="submission" date="2018-11" db="EMBL/GenBank/DDBJ databases">
        <authorList>
            <consortium name="Pathogen Informatics"/>
        </authorList>
    </citation>
    <scope>NUCLEOTIDE SEQUENCE [LARGE SCALE GENOMIC DNA]</scope>
</reference>
<feature type="compositionally biased region" description="Basic residues" evidence="2">
    <location>
        <begin position="123"/>
        <end position="136"/>
    </location>
</feature>
<evidence type="ECO:0000256" key="1">
    <source>
        <dbReference type="SAM" id="Coils"/>
    </source>
</evidence>
<evidence type="ECO:0000313" key="4">
    <source>
        <dbReference type="Proteomes" id="UP000271889"/>
    </source>
</evidence>
<feature type="coiled-coil region" evidence="1">
    <location>
        <begin position="19"/>
        <end position="46"/>
    </location>
</feature>
<protein>
    <submittedName>
        <fullName evidence="3">Uncharacterized protein</fullName>
    </submittedName>
</protein>
<keyword evidence="4" id="KW-1185">Reference proteome</keyword>
<evidence type="ECO:0000256" key="2">
    <source>
        <dbReference type="SAM" id="MobiDB-lite"/>
    </source>
</evidence>